<proteinExistence type="predicted"/>
<dbReference type="Proteomes" id="UP000467841">
    <property type="component" value="Unassembled WGS sequence"/>
</dbReference>
<gene>
    <name evidence="1" type="ORF">MERR_LOCUS20731</name>
</gene>
<reference evidence="1" key="1">
    <citation type="submission" date="2020-01" db="EMBL/GenBank/DDBJ databases">
        <authorList>
            <person name="Mishra B."/>
        </authorList>
    </citation>
    <scope>NUCLEOTIDE SEQUENCE [LARGE SCALE GENOMIC DNA]</scope>
</reference>
<evidence type="ECO:0000313" key="1">
    <source>
        <dbReference type="EMBL" id="CAA7033496.1"/>
    </source>
</evidence>
<organism evidence="1 2">
    <name type="scientific">Microthlaspi erraticum</name>
    <dbReference type="NCBI Taxonomy" id="1685480"/>
    <lineage>
        <taxon>Eukaryota</taxon>
        <taxon>Viridiplantae</taxon>
        <taxon>Streptophyta</taxon>
        <taxon>Embryophyta</taxon>
        <taxon>Tracheophyta</taxon>
        <taxon>Spermatophyta</taxon>
        <taxon>Magnoliopsida</taxon>
        <taxon>eudicotyledons</taxon>
        <taxon>Gunneridae</taxon>
        <taxon>Pentapetalae</taxon>
        <taxon>rosids</taxon>
        <taxon>malvids</taxon>
        <taxon>Brassicales</taxon>
        <taxon>Brassicaceae</taxon>
        <taxon>Coluteocarpeae</taxon>
        <taxon>Microthlaspi</taxon>
    </lineage>
</organism>
<dbReference type="EMBL" id="CACVBM020001133">
    <property type="protein sequence ID" value="CAA7033496.1"/>
    <property type="molecule type" value="Genomic_DNA"/>
</dbReference>
<keyword evidence="2" id="KW-1185">Reference proteome</keyword>
<dbReference type="OrthoDB" id="1937287at2759"/>
<comment type="caution">
    <text evidence="1">The sequence shown here is derived from an EMBL/GenBank/DDBJ whole genome shotgun (WGS) entry which is preliminary data.</text>
</comment>
<sequence length="208" mass="23606">MKTMLQQLIKGQTSGATELNTKLAEINNNNRKPKEYVQAITLKSGRVLPERVVPSRSNEDVAIQEEEESVDIEAEERVEKVSGTRTWKQRDSSRTIKGKKEEGNSFCSPPFKPMLPFPTRFKKQMAEKCRKVLISKLSEINLKIPFVDALMMIKPYQKFLKDAILERTKEVQGMVVLSQECSAIIQSKTVTKKLGDPGSFTLPVPRDH</sequence>
<evidence type="ECO:0000313" key="2">
    <source>
        <dbReference type="Proteomes" id="UP000467841"/>
    </source>
</evidence>
<accession>A0A6D2J891</accession>
<name>A0A6D2J891_9BRAS</name>
<dbReference type="AlphaFoldDB" id="A0A6D2J891"/>
<protein>
    <submittedName>
        <fullName evidence="1">Uncharacterized protein</fullName>
    </submittedName>
</protein>